<dbReference type="Proteomes" id="UP001596392">
    <property type="component" value="Unassembled WGS sequence"/>
</dbReference>
<protein>
    <submittedName>
        <fullName evidence="2">Uncharacterized protein</fullName>
    </submittedName>
</protein>
<sequence length="804" mass="85937">MTQRVTFTVPVDALQGAPGSGDRFVYSYRYAALSNTGSNGRPVLTRAQWVYLAKAAGLTGEATAEWAEWHGGSGKTVAASAPVTRADGPEGEATMRMRLTHGVPGVDPAEAAVPLPLMKLANLLRKGTEPVIVGPGGGTGTGTGGTGTGTGGPSTHMPPKGDGTRTGTVLDRTPEQVLLDLARSEIGLLFLDRTRLRPAGFVVGEHLHTMGLAPAEEVVLEQRSFVQRDVLSESSSETEGNAESEQSSSTTIDHAEVIAGSLTTTRTDGFTAGGTVGFEYGIKAQVNGGVSDTTTQADNDTRTDSVKEVAARTSKNVAKMRDVHKTVFRVSESDRFERAARRTIRNPNQFTPIDLHFYKVLQRMRFSHERFGVRLCWTPFVRDPAGDFYAAESAMREQLLKAARDSVPAAVLPPQPNVAEVPGARLVGLDPPLTELTQWGGWPGSDMSADYTLPINVPRGMKWDGDIASLQGSLRSTMTGAPRGYGVYTVGDPWEVMNSAGDRTVFQIIHCGAGWRLTGSSQIWVSLSARVIPDATSLSQAQAEAAAAWEAQCAVLIAQRAAKVAAAEAVALAEFEAWRIAHRASLNPAQELMRRFINAMFPADARDEIAELDVWEQVFDWELAAARTYSGTWSGDGSLRDPARPAGDFVNASWARLFLPVRTGYEEIALRWIFLRSQQGTGPAGIEDLVRKVLKELTDWRVTHLGGPSEVELVPGNPCPEVVQKHVCLGTWSEDLPTDGVHTEVTLAGTTAADPFTESVAQGEAGRTAAVSAALLAQGKVSEAVAAGNLTAAEVAVHLTEPRP</sequence>
<feature type="region of interest" description="Disordered" evidence="1">
    <location>
        <begin position="230"/>
        <end position="252"/>
    </location>
</feature>
<feature type="compositionally biased region" description="Polar residues" evidence="1">
    <location>
        <begin position="232"/>
        <end position="252"/>
    </location>
</feature>
<organism evidence="2 3">
    <name type="scientific">Catellatospora aurea</name>
    <dbReference type="NCBI Taxonomy" id="1337874"/>
    <lineage>
        <taxon>Bacteria</taxon>
        <taxon>Bacillati</taxon>
        <taxon>Actinomycetota</taxon>
        <taxon>Actinomycetes</taxon>
        <taxon>Micromonosporales</taxon>
        <taxon>Micromonosporaceae</taxon>
        <taxon>Catellatospora</taxon>
    </lineage>
</organism>
<keyword evidence="3" id="KW-1185">Reference proteome</keyword>
<proteinExistence type="predicted"/>
<name>A0ABW2GUK3_9ACTN</name>
<evidence type="ECO:0000256" key="1">
    <source>
        <dbReference type="SAM" id="MobiDB-lite"/>
    </source>
</evidence>
<comment type="caution">
    <text evidence="2">The sequence shown here is derived from an EMBL/GenBank/DDBJ whole genome shotgun (WGS) entry which is preliminary data.</text>
</comment>
<evidence type="ECO:0000313" key="2">
    <source>
        <dbReference type="EMBL" id="MFC7242076.1"/>
    </source>
</evidence>
<feature type="compositionally biased region" description="Gly residues" evidence="1">
    <location>
        <begin position="134"/>
        <end position="152"/>
    </location>
</feature>
<accession>A0ABW2GUK3</accession>
<gene>
    <name evidence="2" type="ORF">ACFQO7_06230</name>
</gene>
<dbReference type="RefSeq" id="WP_376805505.1">
    <property type="nucleotide sequence ID" value="NZ_JBHTAC010000004.1"/>
</dbReference>
<evidence type="ECO:0000313" key="3">
    <source>
        <dbReference type="Proteomes" id="UP001596392"/>
    </source>
</evidence>
<dbReference type="EMBL" id="JBHTAC010000004">
    <property type="protein sequence ID" value="MFC7242076.1"/>
    <property type="molecule type" value="Genomic_DNA"/>
</dbReference>
<reference evidence="3" key="1">
    <citation type="journal article" date="2019" name="Int. J. Syst. Evol. Microbiol.">
        <title>The Global Catalogue of Microorganisms (GCM) 10K type strain sequencing project: providing services to taxonomists for standard genome sequencing and annotation.</title>
        <authorList>
            <consortium name="The Broad Institute Genomics Platform"/>
            <consortium name="The Broad Institute Genome Sequencing Center for Infectious Disease"/>
            <person name="Wu L."/>
            <person name="Ma J."/>
        </authorList>
    </citation>
    <scope>NUCLEOTIDE SEQUENCE [LARGE SCALE GENOMIC DNA]</scope>
    <source>
        <strain evidence="3">CGMCC 1.9106</strain>
    </source>
</reference>
<feature type="region of interest" description="Disordered" evidence="1">
    <location>
        <begin position="132"/>
        <end position="165"/>
    </location>
</feature>